<organism evidence="2 3">
    <name type="scientific">Kerstersia gyiorum</name>
    <dbReference type="NCBI Taxonomy" id="206506"/>
    <lineage>
        <taxon>Bacteria</taxon>
        <taxon>Pseudomonadati</taxon>
        <taxon>Pseudomonadota</taxon>
        <taxon>Betaproteobacteria</taxon>
        <taxon>Burkholderiales</taxon>
        <taxon>Alcaligenaceae</taxon>
        <taxon>Kerstersia</taxon>
    </lineage>
</organism>
<protein>
    <submittedName>
        <fullName evidence="2">Uncharacterized protein</fullName>
    </submittedName>
</protein>
<evidence type="ECO:0000313" key="2">
    <source>
        <dbReference type="EMBL" id="RZS66680.1"/>
    </source>
</evidence>
<accession>A0A4V2EZJ2</accession>
<name>A0A4V2EZJ2_9BURK</name>
<dbReference type="Proteomes" id="UP000292039">
    <property type="component" value="Unassembled WGS sequence"/>
</dbReference>
<proteinExistence type="predicted"/>
<reference evidence="2 3" key="1">
    <citation type="submission" date="2019-02" db="EMBL/GenBank/DDBJ databases">
        <title>Genomic Encyclopedia of Type Strains, Phase IV (KMG-IV): sequencing the most valuable type-strain genomes for metagenomic binning, comparative biology and taxonomic classification.</title>
        <authorList>
            <person name="Goeker M."/>
        </authorList>
    </citation>
    <scope>NUCLEOTIDE SEQUENCE [LARGE SCALE GENOMIC DNA]</scope>
    <source>
        <strain evidence="2 3">DSM 16618</strain>
    </source>
</reference>
<feature type="region of interest" description="Disordered" evidence="1">
    <location>
        <begin position="1"/>
        <end position="29"/>
    </location>
</feature>
<gene>
    <name evidence="2" type="ORF">EV679_2834</name>
</gene>
<comment type="caution">
    <text evidence="2">The sequence shown here is derived from an EMBL/GenBank/DDBJ whole genome shotgun (WGS) entry which is preliminary data.</text>
</comment>
<evidence type="ECO:0000256" key="1">
    <source>
        <dbReference type="SAM" id="MobiDB-lite"/>
    </source>
</evidence>
<sequence>MQQGPRHWNTSNSGGQVVAANDGANPKADATNGIYLRRNWLRSRTAPLSADVAIAAYACSANET</sequence>
<dbReference type="EMBL" id="SGWZ01000005">
    <property type="protein sequence ID" value="RZS66680.1"/>
    <property type="molecule type" value="Genomic_DNA"/>
</dbReference>
<feature type="compositionally biased region" description="Polar residues" evidence="1">
    <location>
        <begin position="1"/>
        <end position="15"/>
    </location>
</feature>
<dbReference type="AlphaFoldDB" id="A0A4V2EZJ2"/>
<evidence type="ECO:0000313" key="3">
    <source>
        <dbReference type="Proteomes" id="UP000292039"/>
    </source>
</evidence>